<evidence type="ECO:0000313" key="10">
    <source>
        <dbReference type="EMBL" id="SFX79944.1"/>
    </source>
</evidence>
<keyword evidence="7" id="KW-0464">Manganese</keyword>
<dbReference type="PROSITE" id="PS51435">
    <property type="entry name" value="AP_NUCLEASE_F1_4"/>
    <property type="match status" value="1"/>
</dbReference>
<dbReference type="InterPro" id="IPR004808">
    <property type="entry name" value="AP_endonuc_1"/>
</dbReference>
<feature type="active site" description="Proton acceptor" evidence="6">
    <location>
        <position position="262"/>
    </location>
</feature>
<feature type="binding site" evidence="7">
    <location>
        <position position="152"/>
    </location>
    <ligand>
        <name>Mg(2+)</name>
        <dbReference type="ChEBI" id="CHEBI:18420"/>
        <label>1</label>
    </ligand>
</feature>
<organism evidence="10 11">
    <name type="scientific">Marinospirillum alkaliphilum DSM 21637</name>
    <dbReference type="NCBI Taxonomy" id="1122209"/>
    <lineage>
        <taxon>Bacteria</taxon>
        <taxon>Pseudomonadati</taxon>
        <taxon>Pseudomonadota</taxon>
        <taxon>Gammaproteobacteria</taxon>
        <taxon>Oceanospirillales</taxon>
        <taxon>Oceanospirillaceae</taxon>
        <taxon>Marinospirillum</taxon>
    </lineage>
</organism>
<dbReference type="GO" id="GO:0003677">
    <property type="term" value="F:DNA binding"/>
    <property type="evidence" value="ECO:0007669"/>
    <property type="project" value="InterPro"/>
</dbReference>
<dbReference type="SUPFAM" id="SSF56219">
    <property type="entry name" value="DNase I-like"/>
    <property type="match status" value="1"/>
</dbReference>
<evidence type="ECO:0000256" key="4">
    <source>
        <dbReference type="ARBA" id="ARBA00022801"/>
    </source>
</evidence>
<dbReference type="OrthoDB" id="9803914at2"/>
<dbReference type="InterPro" id="IPR005135">
    <property type="entry name" value="Endo/exonuclease/phosphatase"/>
</dbReference>
<protein>
    <submittedName>
        <fullName evidence="10">Exodeoxyribonuclease-3</fullName>
    </submittedName>
</protein>
<evidence type="ECO:0000256" key="7">
    <source>
        <dbReference type="PIRSR" id="PIRSR604808-2"/>
    </source>
</evidence>
<gene>
    <name evidence="10" type="ORF">SAMN02745752_02920</name>
</gene>
<dbReference type="AlphaFoldDB" id="A0A1K2A0S9"/>
<feature type="binding site" evidence="7">
    <location>
        <position position="154"/>
    </location>
    <ligand>
        <name>Mg(2+)</name>
        <dbReference type="ChEBI" id="CHEBI:18420"/>
        <label>1</label>
    </ligand>
</feature>
<dbReference type="GO" id="GO:0008311">
    <property type="term" value="F:double-stranded DNA 3'-5' DNA exonuclease activity"/>
    <property type="evidence" value="ECO:0007669"/>
    <property type="project" value="InterPro"/>
</dbReference>
<dbReference type="GO" id="GO:0046872">
    <property type="term" value="F:metal ion binding"/>
    <property type="evidence" value="ECO:0007669"/>
    <property type="project" value="UniProtKB-KW"/>
</dbReference>
<accession>A0A1K2A0S9</accession>
<dbReference type="Proteomes" id="UP000182350">
    <property type="component" value="Unassembled WGS sequence"/>
</dbReference>
<dbReference type="InterPro" id="IPR036691">
    <property type="entry name" value="Endo/exonu/phosph_ase_sf"/>
</dbReference>
<keyword evidence="4" id="KW-0378">Hydrolase</keyword>
<feature type="site" description="Important for catalytic activity" evidence="8">
    <location>
        <position position="232"/>
    </location>
</feature>
<feature type="binding site" evidence="7">
    <location>
        <position position="34"/>
    </location>
    <ligand>
        <name>Mg(2+)</name>
        <dbReference type="ChEBI" id="CHEBI:18420"/>
        <label>1</label>
    </ligand>
</feature>
<comment type="similarity">
    <text evidence="2">Belongs to the DNA repair enzymes AP/ExoA family.</text>
</comment>
<evidence type="ECO:0000259" key="9">
    <source>
        <dbReference type="Pfam" id="PF03372"/>
    </source>
</evidence>
<feature type="binding site" evidence="7">
    <location>
        <position position="7"/>
    </location>
    <ligand>
        <name>Mg(2+)</name>
        <dbReference type="ChEBI" id="CHEBI:18420"/>
        <label>1</label>
    </ligand>
</feature>
<keyword evidence="11" id="KW-1185">Reference proteome</keyword>
<dbReference type="Pfam" id="PF03372">
    <property type="entry name" value="Exo_endo_phos"/>
    <property type="match status" value="1"/>
</dbReference>
<dbReference type="NCBIfam" id="TIGR00633">
    <property type="entry name" value="xth"/>
    <property type="match status" value="1"/>
</dbReference>
<dbReference type="InterPro" id="IPR020847">
    <property type="entry name" value="AP_endonuclease_F1_BS"/>
</dbReference>
<keyword evidence="3 7" id="KW-0479">Metal-binding</keyword>
<dbReference type="GO" id="GO:0006281">
    <property type="term" value="P:DNA repair"/>
    <property type="evidence" value="ECO:0007669"/>
    <property type="project" value="InterPro"/>
</dbReference>
<feature type="domain" description="Endonuclease/exonuclease/phosphatase" evidence="9">
    <location>
        <begin position="4"/>
        <end position="262"/>
    </location>
</feature>
<name>A0A1K2A0S9_9GAMM</name>
<feature type="binding site" evidence="7">
    <location>
        <position position="262"/>
    </location>
    <ligand>
        <name>Mg(2+)</name>
        <dbReference type="ChEBI" id="CHEBI:18420"/>
        <label>1</label>
    </ligand>
</feature>
<feature type="active site" description="Proton donor/acceptor" evidence="6">
    <location>
        <position position="152"/>
    </location>
</feature>
<dbReference type="PANTHER" id="PTHR43250">
    <property type="entry name" value="EXODEOXYRIBONUCLEASE III"/>
    <property type="match status" value="1"/>
</dbReference>
<feature type="active site" evidence="6">
    <location>
        <position position="110"/>
    </location>
</feature>
<dbReference type="PROSITE" id="PS00727">
    <property type="entry name" value="AP_NUCLEASE_F1_2"/>
    <property type="match status" value="1"/>
</dbReference>
<dbReference type="RefSeq" id="WP_072327233.1">
    <property type="nucleotide sequence ID" value="NZ_FPJW01000015.1"/>
</dbReference>
<evidence type="ECO:0000256" key="8">
    <source>
        <dbReference type="PIRSR" id="PIRSR604808-3"/>
    </source>
</evidence>
<dbReference type="GO" id="GO:0004519">
    <property type="term" value="F:endonuclease activity"/>
    <property type="evidence" value="ECO:0007669"/>
    <property type="project" value="InterPro"/>
</dbReference>
<evidence type="ECO:0000256" key="3">
    <source>
        <dbReference type="ARBA" id="ARBA00022723"/>
    </source>
</evidence>
<dbReference type="InterPro" id="IPR020848">
    <property type="entry name" value="AP_endonuclease_F1_CS"/>
</dbReference>
<comment type="cofactor">
    <cofactor evidence="1">
        <name>Mn(2+)</name>
        <dbReference type="ChEBI" id="CHEBI:29035"/>
    </cofactor>
</comment>
<sequence length="271" mass="31183">MKIISFNINSLRARLHQLEALINKHQPDVIALQETKVNDPDFPLADVEALGYHVDFHGQKTHYGVATLSRVAPTRVQKGFPTDDETAQRRLIITEHTCPDGQPLTLINGYFPQGESIKHEVKFPAKRRFYADLQQLLESSYTPEQRVLVVGDFNISTTDLDIGIGEANRVRWLKTGKTSFQPEEREWMQRLLDWGLIDSYRQQNPDSTEFYSWFDYRSKGFEDDPKRGLRIDLLLASTALAPLCVETGIDYDIRGMDKPSDHAPVWSRFQF</sequence>
<feature type="site" description="Transition state stabilizer" evidence="8">
    <location>
        <position position="154"/>
    </location>
</feature>
<evidence type="ECO:0000256" key="5">
    <source>
        <dbReference type="ARBA" id="ARBA00022842"/>
    </source>
</evidence>
<dbReference type="PANTHER" id="PTHR43250:SF2">
    <property type="entry name" value="EXODEOXYRIBONUCLEASE III"/>
    <property type="match status" value="1"/>
</dbReference>
<evidence type="ECO:0000256" key="2">
    <source>
        <dbReference type="ARBA" id="ARBA00007092"/>
    </source>
</evidence>
<dbReference type="EMBL" id="FPJW01000015">
    <property type="protein sequence ID" value="SFX79944.1"/>
    <property type="molecule type" value="Genomic_DNA"/>
</dbReference>
<feature type="binding site" evidence="7">
    <location>
        <position position="261"/>
    </location>
    <ligand>
        <name>Mg(2+)</name>
        <dbReference type="ChEBI" id="CHEBI:18420"/>
        <label>1</label>
    </ligand>
</feature>
<dbReference type="CDD" id="cd09086">
    <property type="entry name" value="ExoIII-like_AP-endo"/>
    <property type="match status" value="1"/>
</dbReference>
<dbReference type="STRING" id="1122209.SAMN02745752_02920"/>
<dbReference type="NCBIfam" id="NF008733">
    <property type="entry name" value="PRK11756.1"/>
    <property type="match status" value="1"/>
</dbReference>
<proteinExistence type="inferred from homology"/>
<reference evidence="10 11" key="1">
    <citation type="submission" date="2016-11" db="EMBL/GenBank/DDBJ databases">
        <authorList>
            <person name="Jaros S."/>
            <person name="Januszkiewicz K."/>
            <person name="Wedrychowicz H."/>
        </authorList>
    </citation>
    <scope>NUCLEOTIDE SEQUENCE [LARGE SCALE GENOMIC DNA]</scope>
    <source>
        <strain evidence="10 11">DSM 21637</strain>
    </source>
</reference>
<dbReference type="NCBIfam" id="TIGR00195">
    <property type="entry name" value="exoDNase_III"/>
    <property type="match status" value="1"/>
</dbReference>
<evidence type="ECO:0000256" key="6">
    <source>
        <dbReference type="PIRSR" id="PIRSR604808-1"/>
    </source>
</evidence>
<feature type="site" description="Interaction with DNA substrate" evidence="8">
    <location>
        <position position="262"/>
    </location>
</feature>
<comment type="cofactor">
    <cofactor evidence="7">
        <name>Mg(2+)</name>
        <dbReference type="ChEBI" id="CHEBI:18420"/>
    </cofactor>
    <cofactor evidence="7">
        <name>Mn(2+)</name>
        <dbReference type="ChEBI" id="CHEBI:29035"/>
    </cofactor>
    <text evidence="7">Probably binds two magnesium or manganese ions per subunit.</text>
</comment>
<keyword evidence="5 7" id="KW-0460">Magnesium</keyword>
<evidence type="ECO:0000313" key="11">
    <source>
        <dbReference type="Proteomes" id="UP000182350"/>
    </source>
</evidence>
<evidence type="ECO:0000256" key="1">
    <source>
        <dbReference type="ARBA" id="ARBA00001936"/>
    </source>
</evidence>
<dbReference type="InterPro" id="IPR037493">
    <property type="entry name" value="ExoIII-like"/>
</dbReference>
<dbReference type="Gene3D" id="3.60.10.10">
    <property type="entry name" value="Endonuclease/exonuclease/phosphatase"/>
    <property type="match status" value="1"/>
</dbReference>
<dbReference type="PROSITE" id="PS00726">
    <property type="entry name" value="AP_NUCLEASE_F1_1"/>
    <property type="match status" value="1"/>
</dbReference>